<proteinExistence type="inferred from homology"/>
<dbReference type="PANTHER" id="PTHR32370">
    <property type="entry name" value="OS12G0117600 PROTEIN"/>
    <property type="match status" value="1"/>
</dbReference>
<accession>A0A0D3GYS1</accession>
<dbReference type="GO" id="GO:0016567">
    <property type="term" value="P:protein ubiquitination"/>
    <property type="evidence" value="ECO:0007669"/>
    <property type="project" value="UniProtKB-UniPathway"/>
</dbReference>
<feature type="domain" description="NPH3" evidence="3">
    <location>
        <begin position="1"/>
        <end position="35"/>
    </location>
</feature>
<reference evidence="4" key="2">
    <citation type="submission" date="2015-03" db="UniProtKB">
        <authorList>
            <consortium name="EnsemblPlants"/>
        </authorList>
    </citation>
    <scope>IDENTIFICATION</scope>
</reference>
<dbReference type="STRING" id="65489.A0A0D3GYS1"/>
<dbReference type="AlphaFoldDB" id="A0A0D3GYS1"/>
<name>A0A0D3GYS1_9ORYZ</name>
<comment type="similarity">
    <text evidence="2">Belongs to the NPH3 family.</text>
</comment>
<dbReference type="InterPro" id="IPR043454">
    <property type="entry name" value="NPH3/RPT2-like"/>
</dbReference>
<dbReference type="InterPro" id="IPR027356">
    <property type="entry name" value="NPH3_dom"/>
</dbReference>
<dbReference type="Proteomes" id="UP000026960">
    <property type="component" value="Chromosome 8"/>
</dbReference>
<sequence>MDVKKLSKEACIHAAQNDRLPLRVVLQVLFFEQLRAAAGASPAVVSGGIARRLVEEEDEDNDDRRWGLEQVPPAVDADLLSPRALAMAVELAGRKKREMV</sequence>
<dbReference type="PaxDb" id="65489-OBART08G10020.1"/>
<keyword evidence="5" id="KW-1185">Reference proteome</keyword>
<evidence type="ECO:0000313" key="4">
    <source>
        <dbReference type="EnsemblPlants" id="OBART08G10020.1"/>
    </source>
</evidence>
<evidence type="ECO:0000256" key="1">
    <source>
        <dbReference type="ARBA" id="ARBA00022786"/>
    </source>
</evidence>
<reference evidence="4" key="1">
    <citation type="journal article" date="2009" name="Rice">
        <title>De Novo Next Generation Sequencing of Plant Genomes.</title>
        <authorList>
            <person name="Rounsley S."/>
            <person name="Marri P.R."/>
            <person name="Yu Y."/>
            <person name="He R."/>
            <person name="Sisneros N."/>
            <person name="Goicoechea J.L."/>
            <person name="Lee S.J."/>
            <person name="Angelova A."/>
            <person name="Kudrna D."/>
            <person name="Luo M."/>
            <person name="Affourtit J."/>
            <person name="Desany B."/>
            <person name="Knight J."/>
            <person name="Niazi F."/>
            <person name="Egholm M."/>
            <person name="Wing R.A."/>
        </authorList>
    </citation>
    <scope>NUCLEOTIDE SEQUENCE [LARGE SCALE GENOMIC DNA]</scope>
    <source>
        <strain evidence="4">cv. IRGC 105608</strain>
    </source>
</reference>
<dbReference type="EnsemblPlants" id="OBART08G10020.1">
    <property type="protein sequence ID" value="OBART08G10020.1"/>
    <property type="gene ID" value="OBART08G10020"/>
</dbReference>
<dbReference type="PROSITE" id="PS51649">
    <property type="entry name" value="NPH3"/>
    <property type="match status" value="1"/>
</dbReference>
<evidence type="ECO:0000259" key="3">
    <source>
        <dbReference type="PROSITE" id="PS51649"/>
    </source>
</evidence>
<evidence type="ECO:0000256" key="2">
    <source>
        <dbReference type="PROSITE-ProRule" id="PRU00982"/>
    </source>
</evidence>
<keyword evidence="1" id="KW-0833">Ubl conjugation pathway</keyword>
<dbReference type="UniPathway" id="UPA00143"/>
<organism evidence="4">
    <name type="scientific">Oryza barthii</name>
    <dbReference type="NCBI Taxonomy" id="65489"/>
    <lineage>
        <taxon>Eukaryota</taxon>
        <taxon>Viridiplantae</taxon>
        <taxon>Streptophyta</taxon>
        <taxon>Embryophyta</taxon>
        <taxon>Tracheophyta</taxon>
        <taxon>Spermatophyta</taxon>
        <taxon>Magnoliopsida</taxon>
        <taxon>Liliopsida</taxon>
        <taxon>Poales</taxon>
        <taxon>Poaceae</taxon>
        <taxon>BOP clade</taxon>
        <taxon>Oryzoideae</taxon>
        <taxon>Oryzeae</taxon>
        <taxon>Oryzinae</taxon>
        <taxon>Oryza</taxon>
    </lineage>
</organism>
<dbReference type="HOGENOM" id="CLU_2310398_0_0_1"/>
<evidence type="ECO:0000313" key="5">
    <source>
        <dbReference type="Proteomes" id="UP000026960"/>
    </source>
</evidence>
<protein>
    <recommendedName>
        <fullName evidence="3">NPH3 domain-containing protein</fullName>
    </recommendedName>
</protein>
<dbReference type="Gramene" id="OBART08G10020.1">
    <property type="protein sequence ID" value="OBART08G10020.1"/>
    <property type="gene ID" value="OBART08G10020"/>
</dbReference>